<keyword evidence="1" id="KW-0378">Hydrolase</keyword>
<dbReference type="InterPro" id="IPR036412">
    <property type="entry name" value="HAD-like_sf"/>
</dbReference>
<dbReference type="InterPro" id="IPR051828">
    <property type="entry name" value="HAD-like_hydrolase_domain"/>
</dbReference>
<dbReference type="Gene3D" id="3.40.50.1000">
    <property type="entry name" value="HAD superfamily/HAD-like"/>
    <property type="match status" value="1"/>
</dbReference>
<dbReference type="RefSeq" id="WP_121250199.1">
    <property type="nucleotide sequence ID" value="NZ_RBIL01000001.1"/>
</dbReference>
<proteinExistence type="predicted"/>
<dbReference type="SFLD" id="SFLDS00003">
    <property type="entry name" value="Haloacid_Dehalogenase"/>
    <property type="match status" value="1"/>
</dbReference>
<dbReference type="NCBIfam" id="TIGR01549">
    <property type="entry name" value="HAD-SF-IA-v1"/>
    <property type="match status" value="1"/>
</dbReference>
<dbReference type="Proteomes" id="UP000278962">
    <property type="component" value="Unassembled WGS sequence"/>
</dbReference>
<comment type="caution">
    <text evidence="1">The sequence shown here is derived from an EMBL/GenBank/DDBJ whole genome shotgun (WGS) entry which is preliminary data.</text>
</comment>
<name>A0A660LDX9_9ACTN</name>
<dbReference type="PANTHER" id="PTHR46191">
    <property type="match status" value="1"/>
</dbReference>
<dbReference type="SUPFAM" id="SSF56784">
    <property type="entry name" value="HAD-like"/>
    <property type="match status" value="1"/>
</dbReference>
<dbReference type="OrthoDB" id="9810501at2"/>
<dbReference type="NCBIfam" id="TIGR01509">
    <property type="entry name" value="HAD-SF-IA-v3"/>
    <property type="match status" value="1"/>
</dbReference>
<dbReference type="SFLD" id="SFLDG01129">
    <property type="entry name" value="C1.5:_HAD__Beta-PGM__Phosphata"/>
    <property type="match status" value="1"/>
</dbReference>
<dbReference type="EMBL" id="RBIL01000001">
    <property type="protein sequence ID" value="RKQ92506.1"/>
    <property type="molecule type" value="Genomic_DNA"/>
</dbReference>
<dbReference type="PANTHER" id="PTHR46191:SF2">
    <property type="entry name" value="HALOACID DEHALOGENASE-LIKE HYDROLASE DOMAIN-CONTAINING PROTEIN 3"/>
    <property type="match status" value="1"/>
</dbReference>
<sequence length="224" mass="23455">MAPQVKAILLDALGTLIGFEPPAPHLQAELRVRGYEATAEAAEAAIRAEITYYRAHLDEGRDAASLDDLRGRCAGAMEPALPGIPRAVILDALLASLRFFAYPDSVPTLLALRAAGIRLVVVSNWDFSLHERLAETGLTPLLDGALASAEVGTAKPDPAIFTAALRLAGATPEQAWHVGDTPAADVEGARAAGLEPVYIARGGGTLDGVRTVKTLRELIPLAAP</sequence>
<dbReference type="AlphaFoldDB" id="A0A660LDX9"/>
<accession>A0A660LDX9</accession>
<dbReference type="InterPro" id="IPR023214">
    <property type="entry name" value="HAD_sf"/>
</dbReference>
<dbReference type="Pfam" id="PF00702">
    <property type="entry name" value="Hydrolase"/>
    <property type="match status" value="1"/>
</dbReference>
<keyword evidence="2" id="KW-1185">Reference proteome</keyword>
<organism evidence="1 2">
    <name type="scientific">Solirubrobacter pauli</name>
    <dbReference type="NCBI Taxonomy" id="166793"/>
    <lineage>
        <taxon>Bacteria</taxon>
        <taxon>Bacillati</taxon>
        <taxon>Actinomycetota</taxon>
        <taxon>Thermoleophilia</taxon>
        <taxon>Solirubrobacterales</taxon>
        <taxon>Solirubrobacteraceae</taxon>
        <taxon>Solirubrobacter</taxon>
    </lineage>
</organism>
<evidence type="ECO:0000313" key="1">
    <source>
        <dbReference type="EMBL" id="RKQ92506.1"/>
    </source>
</evidence>
<protein>
    <submittedName>
        <fullName evidence="1">Putative hydrolase of the HAD superfamily</fullName>
    </submittedName>
</protein>
<dbReference type="InterPro" id="IPR006439">
    <property type="entry name" value="HAD-SF_hydro_IA"/>
</dbReference>
<gene>
    <name evidence="1" type="ORF">C8N24_2355</name>
</gene>
<evidence type="ECO:0000313" key="2">
    <source>
        <dbReference type="Proteomes" id="UP000278962"/>
    </source>
</evidence>
<dbReference type="GO" id="GO:0016787">
    <property type="term" value="F:hydrolase activity"/>
    <property type="evidence" value="ECO:0007669"/>
    <property type="project" value="UniProtKB-KW"/>
</dbReference>
<dbReference type="PRINTS" id="PR00413">
    <property type="entry name" value="HADHALOGNASE"/>
</dbReference>
<reference evidence="1 2" key="1">
    <citation type="submission" date="2018-10" db="EMBL/GenBank/DDBJ databases">
        <title>Genomic Encyclopedia of Archaeal and Bacterial Type Strains, Phase II (KMG-II): from individual species to whole genera.</title>
        <authorList>
            <person name="Goeker M."/>
        </authorList>
    </citation>
    <scope>NUCLEOTIDE SEQUENCE [LARGE SCALE GENOMIC DNA]</scope>
    <source>
        <strain evidence="1 2">DSM 14954</strain>
    </source>
</reference>